<proteinExistence type="predicted"/>
<feature type="signal peptide" evidence="1">
    <location>
        <begin position="1"/>
        <end position="20"/>
    </location>
</feature>
<dbReference type="Proteomes" id="UP000199032">
    <property type="component" value="Unassembled WGS sequence"/>
</dbReference>
<dbReference type="CDD" id="cd16329">
    <property type="entry name" value="LolA_like"/>
    <property type="match status" value="1"/>
</dbReference>
<dbReference type="Pfam" id="PF17131">
    <property type="entry name" value="LolA_like"/>
    <property type="match status" value="1"/>
</dbReference>
<evidence type="ECO:0000313" key="4">
    <source>
        <dbReference type="Proteomes" id="UP000199032"/>
    </source>
</evidence>
<dbReference type="RefSeq" id="WP_090748747.1">
    <property type="nucleotide sequence ID" value="NZ_CZQA01000008.1"/>
</dbReference>
<dbReference type="EMBL" id="CZQA01000008">
    <property type="protein sequence ID" value="CUS36174.1"/>
    <property type="molecule type" value="Genomic_DNA"/>
</dbReference>
<dbReference type="STRING" id="1742972.COMA1_20683"/>
<feature type="domain" description="Uncharacterized protein TP-0789" evidence="2">
    <location>
        <begin position="76"/>
        <end position="257"/>
    </location>
</feature>
<dbReference type="Gene3D" id="2.50.20.10">
    <property type="entry name" value="Lipoprotein localisation LolA/LolB/LppX"/>
    <property type="match status" value="1"/>
</dbReference>
<evidence type="ECO:0000313" key="3">
    <source>
        <dbReference type="EMBL" id="CUS36174.1"/>
    </source>
</evidence>
<gene>
    <name evidence="3" type="ORF">COMA1_20683</name>
</gene>
<sequence>MNRLGLSLIVCALLSPIVYAETPEEKGYAISKETDKRDSGFGDSSNDATFILRNAQGEESIRELSMKTLEMPGDGDKEMAFFHRPADVRGTAVLTFSHGLKQDDQWLFLPELKRIKRISSVNKSGPFVGSEFAFEDIASWELDKYKYRYLRDDVVDGNDCFVVENIPAYEYSGYSKQIEWVDKTIYQPRKIEFYDRKNALFKTLTFHDYQQYINQYWRASRLEMVNHQNGKSSTLARKNYKFRNGFKDSDFSESALKSVQ</sequence>
<keyword evidence="4" id="KW-1185">Reference proteome</keyword>
<dbReference type="OrthoDB" id="9803781at2"/>
<dbReference type="InterPro" id="IPR033399">
    <property type="entry name" value="TP_0789-like"/>
</dbReference>
<evidence type="ECO:0000259" key="2">
    <source>
        <dbReference type="Pfam" id="PF17131"/>
    </source>
</evidence>
<name>A0A0S4LGZ3_9BACT</name>
<organism evidence="3 4">
    <name type="scientific">Candidatus Nitrospira nitrosa</name>
    <dbReference type="NCBI Taxonomy" id="1742972"/>
    <lineage>
        <taxon>Bacteria</taxon>
        <taxon>Pseudomonadati</taxon>
        <taxon>Nitrospirota</taxon>
        <taxon>Nitrospiria</taxon>
        <taxon>Nitrospirales</taxon>
        <taxon>Nitrospiraceae</taxon>
        <taxon>Nitrospira</taxon>
    </lineage>
</organism>
<keyword evidence="1" id="KW-0732">Signal</keyword>
<reference evidence="3 4" key="1">
    <citation type="submission" date="2015-10" db="EMBL/GenBank/DDBJ databases">
        <authorList>
            <person name="Gilbert D.G."/>
        </authorList>
    </citation>
    <scope>NUCLEOTIDE SEQUENCE [LARGE SCALE GENOMIC DNA]</scope>
    <source>
        <strain evidence="3">COMA1</strain>
    </source>
</reference>
<evidence type="ECO:0000256" key="1">
    <source>
        <dbReference type="SAM" id="SignalP"/>
    </source>
</evidence>
<protein>
    <recommendedName>
        <fullName evidence="2">Uncharacterized protein TP-0789 domain-containing protein</fullName>
    </recommendedName>
</protein>
<dbReference type="AlphaFoldDB" id="A0A0S4LGZ3"/>
<accession>A0A0S4LGZ3</accession>
<feature type="chain" id="PRO_5006624019" description="Uncharacterized protein TP-0789 domain-containing protein" evidence="1">
    <location>
        <begin position="21"/>
        <end position="260"/>
    </location>
</feature>